<dbReference type="EMBL" id="BTPE01000006">
    <property type="protein sequence ID" value="GMQ33767.1"/>
    <property type="molecule type" value="Genomic_DNA"/>
</dbReference>
<evidence type="ECO:0000313" key="2">
    <source>
        <dbReference type="EMBL" id="GMQ33767.1"/>
    </source>
</evidence>
<sequence>MSNRHLIHRQTLELTYSDEEQARKDLPQWGAQFRSLILPALEEVFDELIPSHRKIRLEKLELDLGRIRRNSTSDELKKLLRDQLIEKIGITPRNLHPSSGLGEKTMRYPAGDFDQLIYLIKRGRYPWWVSLSERKSMASLIQQIQKENPSQLRKWLLSKPLLSEETLRLSYHLGHKHAQNLLVSTFPDSEKRLIRIFQFLRTLERTSGLKDNLLVDFFLQKTLEQAFAKQPSISGPWKEWLDRQVFNPKEQAPFSPSDLADFLLLLSLPIEVRNAWTKSGEKVWSTASEVFFGKKGLAENKALAEAKARFFEGIEKPKPTRKRKATAISPLGKERPLTQEKNQKQTSTNDPLEESYQIRNAGLVLAAPYLPYFFEGLGLTQNRKFINESTQHRAVLLTQALLGSTSDLEEGDLVLNKILCGVPIDQPIPLDLALSQSEQEEILNLLDSMAKNWTVLKSTSGKSMAQGFFIRTGMIREVDQGYQLEIERNAIDVLVDRLPWTISILKLPWMNQTLFTQW</sequence>
<comment type="caution">
    <text evidence="2">The sequence shown here is derived from an EMBL/GenBank/DDBJ whole genome shotgun (WGS) entry which is preliminary data.</text>
</comment>
<name>A0ABQ6Q0R3_9BACT</name>
<protein>
    <submittedName>
        <fullName evidence="2">Uncharacterized protein</fullName>
    </submittedName>
</protein>
<dbReference type="InterPro" id="IPR045538">
    <property type="entry name" value="CIS_TMP"/>
</dbReference>
<organism evidence="2 3">
    <name type="scientific">Algoriphagus taiwanensis</name>
    <dbReference type="NCBI Taxonomy" id="1445656"/>
    <lineage>
        <taxon>Bacteria</taxon>
        <taxon>Pseudomonadati</taxon>
        <taxon>Bacteroidota</taxon>
        <taxon>Cytophagia</taxon>
        <taxon>Cytophagales</taxon>
        <taxon>Cyclobacteriaceae</taxon>
        <taxon>Algoriphagus</taxon>
    </lineage>
</organism>
<evidence type="ECO:0000313" key="3">
    <source>
        <dbReference type="Proteomes" id="UP001307705"/>
    </source>
</evidence>
<reference evidence="2 3" key="1">
    <citation type="submission" date="2023-08" db="EMBL/GenBank/DDBJ databases">
        <title>Draft genome sequence of Algoriphagus taiwanensis.</title>
        <authorList>
            <person name="Takatani N."/>
            <person name="Hosokawa M."/>
            <person name="Sawabe T."/>
        </authorList>
    </citation>
    <scope>NUCLEOTIDE SEQUENCE [LARGE SCALE GENOMIC DNA]</scope>
    <source>
        <strain evidence="2 3">JCM 19755</strain>
    </source>
</reference>
<dbReference type="RefSeq" id="WP_338228603.1">
    <property type="nucleotide sequence ID" value="NZ_BTPE01000006.1"/>
</dbReference>
<keyword evidence="3" id="KW-1185">Reference proteome</keyword>
<gene>
    <name evidence="2" type="ORF">Ataiwa_20390</name>
</gene>
<proteinExistence type="predicted"/>
<feature type="region of interest" description="Disordered" evidence="1">
    <location>
        <begin position="318"/>
        <end position="352"/>
    </location>
</feature>
<feature type="compositionally biased region" description="Basic and acidic residues" evidence="1">
    <location>
        <begin position="332"/>
        <end position="343"/>
    </location>
</feature>
<dbReference type="Pfam" id="PF19268">
    <property type="entry name" value="CIS_TMP"/>
    <property type="match status" value="1"/>
</dbReference>
<dbReference type="Proteomes" id="UP001307705">
    <property type="component" value="Unassembled WGS sequence"/>
</dbReference>
<evidence type="ECO:0000256" key="1">
    <source>
        <dbReference type="SAM" id="MobiDB-lite"/>
    </source>
</evidence>
<accession>A0ABQ6Q0R3</accession>